<dbReference type="PANTHER" id="PTHR11439">
    <property type="entry name" value="GAG-POL-RELATED RETROTRANSPOSON"/>
    <property type="match status" value="1"/>
</dbReference>
<name>A0A8T2TV50_CERRI</name>
<dbReference type="Proteomes" id="UP000825935">
    <property type="component" value="Chromosome 10"/>
</dbReference>
<gene>
    <name evidence="1" type="ORF">KP509_10G040100</name>
</gene>
<reference evidence="1" key="1">
    <citation type="submission" date="2021-08" db="EMBL/GenBank/DDBJ databases">
        <title>WGS assembly of Ceratopteris richardii.</title>
        <authorList>
            <person name="Marchant D.B."/>
            <person name="Chen G."/>
            <person name="Jenkins J."/>
            <person name="Shu S."/>
            <person name="Leebens-Mack J."/>
            <person name="Grimwood J."/>
            <person name="Schmutz J."/>
            <person name="Soltis P."/>
            <person name="Soltis D."/>
            <person name="Chen Z.-H."/>
        </authorList>
    </citation>
    <scope>NUCLEOTIDE SEQUENCE</scope>
    <source>
        <strain evidence="1">Whitten #5841</strain>
        <tissue evidence="1">Leaf</tissue>
    </source>
</reference>
<evidence type="ECO:0000313" key="2">
    <source>
        <dbReference type="Proteomes" id="UP000825935"/>
    </source>
</evidence>
<sequence>MQSTSGFVFFTAGVAVSWQSRKQDRVSLSSTEAKYMAMTMALKEGLWLKSFLDESRSLSARPFRLHCENLSAILLAKNLKHFENTKHIALKLQFIRELVQEGQIELVHVRTQYQWAEFLTKSLPKAKHWECCTQTGLNNV</sequence>
<dbReference type="PANTHER" id="PTHR11439:SF467">
    <property type="entry name" value="INTEGRASE CATALYTIC DOMAIN-CONTAINING PROTEIN"/>
    <property type="match status" value="1"/>
</dbReference>
<keyword evidence="2" id="KW-1185">Reference proteome</keyword>
<accession>A0A8T2TV50</accession>
<dbReference type="AlphaFoldDB" id="A0A8T2TV50"/>
<dbReference type="OMA" id="EAKYMAM"/>
<dbReference type="OrthoDB" id="414945at2759"/>
<proteinExistence type="predicted"/>
<dbReference type="EMBL" id="CM035415">
    <property type="protein sequence ID" value="KAH7427337.1"/>
    <property type="molecule type" value="Genomic_DNA"/>
</dbReference>
<comment type="caution">
    <text evidence="1">The sequence shown here is derived from an EMBL/GenBank/DDBJ whole genome shotgun (WGS) entry which is preliminary data.</text>
</comment>
<protein>
    <submittedName>
        <fullName evidence="1">Uncharacterized protein</fullName>
    </submittedName>
</protein>
<dbReference type="CDD" id="cd09272">
    <property type="entry name" value="RNase_HI_RT_Ty1"/>
    <property type="match status" value="1"/>
</dbReference>
<evidence type="ECO:0000313" key="1">
    <source>
        <dbReference type="EMBL" id="KAH7427337.1"/>
    </source>
</evidence>
<organism evidence="1 2">
    <name type="scientific">Ceratopteris richardii</name>
    <name type="common">Triangle waterfern</name>
    <dbReference type="NCBI Taxonomy" id="49495"/>
    <lineage>
        <taxon>Eukaryota</taxon>
        <taxon>Viridiplantae</taxon>
        <taxon>Streptophyta</taxon>
        <taxon>Embryophyta</taxon>
        <taxon>Tracheophyta</taxon>
        <taxon>Polypodiopsida</taxon>
        <taxon>Polypodiidae</taxon>
        <taxon>Polypodiales</taxon>
        <taxon>Pteridineae</taxon>
        <taxon>Pteridaceae</taxon>
        <taxon>Parkerioideae</taxon>
        <taxon>Ceratopteris</taxon>
    </lineage>
</organism>